<keyword evidence="11" id="KW-1185">Reference proteome</keyword>
<dbReference type="Pfam" id="PF10225">
    <property type="entry name" value="NEMP"/>
    <property type="match status" value="1"/>
</dbReference>
<dbReference type="AlphaFoldDB" id="A7RHQ7"/>
<dbReference type="GO" id="GO:0005637">
    <property type="term" value="C:nuclear inner membrane"/>
    <property type="evidence" value="ECO:0007669"/>
    <property type="project" value="UniProtKB-SubCell"/>
</dbReference>
<keyword evidence="5 8" id="KW-1133">Transmembrane helix</keyword>
<evidence type="ECO:0000313" key="10">
    <source>
        <dbReference type="EMBL" id="EDO48896.1"/>
    </source>
</evidence>
<keyword evidence="7" id="KW-0539">Nucleus</keyword>
<protein>
    <recommendedName>
        <fullName evidence="12">Nuclear envelope integral membrane protein 1</fullName>
    </recommendedName>
</protein>
<comment type="subcellular location">
    <subcellularLocation>
        <location evidence="1">Nucleus inner membrane</location>
        <topology evidence="1">Multi-pass membrane protein</topology>
        <orientation evidence="1">Nucleoplasmic side</orientation>
    </subcellularLocation>
</comment>
<feature type="chain" id="PRO_5002714219" description="Nuclear envelope integral membrane protein 1" evidence="9">
    <location>
        <begin position="31"/>
        <end position="428"/>
    </location>
</feature>
<evidence type="ECO:0000256" key="9">
    <source>
        <dbReference type="SAM" id="SignalP"/>
    </source>
</evidence>
<dbReference type="HOGENOM" id="CLU_025225_2_0_1"/>
<dbReference type="EMBL" id="DS469511">
    <property type="protein sequence ID" value="EDO48896.1"/>
    <property type="molecule type" value="Genomic_DNA"/>
</dbReference>
<accession>A7RHQ7</accession>
<dbReference type="InterPro" id="IPR019358">
    <property type="entry name" value="NEMP_fam"/>
</dbReference>
<dbReference type="PANTHER" id="PTHR13598">
    <property type="entry name" value="AT07567P-RELATED"/>
    <property type="match status" value="1"/>
</dbReference>
<dbReference type="OMA" id="CYYNGPV"/>
<evidence type="ECO:0000313" key="11">
    <source>
        <dbReference type="Proteomes" id="UP000001593"/>
    </source>
</evidence>
<dbReference type="eggNOG" id="KOG3817">
    <property type="taxonomic scope" value="Eukaryota"/>
</dbReference>
<gene>
    <name evidence="10" type="ORF">NEMVEDRAFT_v1g238352</name>
</gene>
<sequence>MAEILKKCEILLCFSCLSSLLLLNSCSATAQKCNVLEVSQLTRSAQPVDFPVREKFAPVCFLGFEQVSLYHIWSSVSITLREEEIEGSQIHYSDSCEALYEAKDPALARRMLSWFADLDALTTQQINLSPFGNSCFALHFPERQLLLHLKVQLKPIHWHYPLVFIVGLILFWEADSLSRSVTFYYGSGIVLGVVVSLLLAVFLLHRLIPSKSGAYMLLAGGWSISLFVLQWTWNNLVDLVLDRNVFVITYFTIAGLVSFGLCYYNGPVSNQRGLDLIRWTIQFIAVYLMYKGIQPESLSLAVLIIALLTFFLRNVNLMQKAINILPKDCVPWRVRYMLFPPDLRLLSEHEFELQGEMETRRALQELREYCNSPDCQAWKVLSRVHDPRRLAKFVTDGDHISDDEYRAYEDGAYTYPVEDPFTDDEAPS</sequence>
<evidence type="ECO:0008006" key="12">
    <source>
        <dbReference type="Google" id="ProtNLM"/>
    </source>
</evidence>
<dbReference type="PhylomeDB" id="A7RHQ7"/>
<evidence type="ECO:0000256" key="5">
    <source>
        <dbReference type="ARBA" id="ARBA00022989"/>
    </source>
</evidence>
<proteinExistence type="inferred from homology"/>
<keyword evidence="6 8" id="KW-0472">Membrane</keyword>
<feature type="transmembrane region" description="Helical" evidence="8">
    <location>
        <begin position="215"/>
        <end position="233"/>
    </location>
</feature>
<dbReference type="FunCoup" id="A7RHQ7">
    <property type="interactions" value="224"/>
</dbReference>
<dbReference type="InParanoid" id="A7RHQ7"/>
<feature type="transmembrane region" description="Helical" evidence="8">
    <location>
        <begin position="245"/>
        <end position="264"/>
    </location>
</feature>
<feature type="transmembrane region" description="Helical" evidence="8">
    <location>
        <begin position="184"/>
        <end position="203"/>
    </location>
</feature>
<evidence type="ECO:0000256" key="1">
    <source>
        <dbReference type="ARBA" id="ARBA00004575"/>
    </source>
</evidence>
<comment type="similarity">
    <text evidence="2">Belongs to the NEMP family.</text>
</comment>
<dbReference type="STRING" id="45351.A7RHQ7"/>
<evidence type="ECO:0000256" key="7">
    <source>
        <dbReference type="ARBA" id="ARBA00023242"/>
    </source>
</evidence>
<dbReference type="KEGG" id="nve:5521161"/>
<evidence type="ECO:0000256" key="4">
    <source>
        <dbReference type="ARBA" id="ARBA00022729"/>
    </source>
</evidence>
<evidence type="ECO:0000256" key="8">
    <source>
        <dbReference type="SAM" id="Phobius"/>
    </source>
</evidence>
<dbReference type="PANTHER" id="PTHR13598:SF1">
    <property type="entry name" value="AT07567P-RELATED"/>
    <property type="match status" value="1"/>
</dbReference>
<organism evidence="10 11">
    <name type="scientific">Nematostella vectensis</name>
    <name type="common">Starlet sea anemone</name>
    <dbReference type="NCBI Taxonomy" id="45351"/>
    <lineage>
        <taxon>Eukaryota</taxon>
        <taxon>Metazoa</taxon>
        <taxon>Cnidaria</taxon>
        <taxon>Anthozoa</taxon>
        <taxon>Hexacorallia</taxon>
        <taxon>Actiniaria</taxon>
        <taxon>Edwardsiidae</taxon>
        <taxon>Nematostella</taxon>
    </lineage>
</organism>
<feature type="transmembrane region" description="Helical" evidence="8">
    <location>
        <begin position="299"/>
        <end position="317"/>
    </location>
</feature>
<evidence type="ECO:0000256" key="6">
    <source>
        <dbReference type="ARBA" id="ARBA00023136"/>
    </source>
</evidence>
<dbReference type="OrthoDB" id="509138at2759"/>
<evidence type="ECO:0000256" key="3">
    <source>
        <dbReference type="ARBA" id="ARBA00022692"/>
    </source>
</evidence>
<dbReference type="Proteomes" id="UP000001593">
    <property type="component" value="Unassembled WGS sequence"/>
</dbReference>
<feature type="signal peptide" evidence="9">
    <location>
        <begin position="1"/>
        <end position="30"/>
    </location>
</feature>
<name>A7RHQ7_NEMVE</name>
<feature type="transmembrane region" description="Helical" evidence="8">
    <location>
        <begin position="276"/>
        <end position="293"/>
    </location>
</feature>
<keyword evidence="4 9" id="KW-0732">Signal</keyword>
<keyword evidence="3 8" id="KW-0812">Transmembrane</keyword>
<evidence type="ECO:0000256" key="2">
    <source>
        <dbReference type="ARBA" id="ARBA00005748"/>
    </source>
</evidence>
<feature type="transmembrane region" description="Helical" evidence="8">
    <location>
        <begin position="156"/>
        <end position="172"/>
    </location>
</feature>
<reference evidence="10 11" key="1">
    <citation type="journal article" date="2007" name="Science">
        <title>Sea anemone genome reveals ancestral eumetazoan gene repertoire and genomic organization.</title>
        <authorList>
            <person name="Putnam N.H."/>
            <person name="Srivastava M."/>
            <person name="Hellsten U."/>
            <person name="Dirks B."/>
            <person name="Chapman J."/>
            <person name="Salamov A."/>
            <person name="Terry A."/>
            <person name="Shapiro H."/>
            <person name="Lindquist E."/>
            <person name="Kapitonov V.V."/>
            <person name="Jurka J."/>
            <person name="Genikhovich G."/>
            <person name="Grigoriev I.V."/>
            <person name="Lucas S.M."/>
            <person name="Steele R.E."/>
            <person name="Finnerty J.R."/>
            <person name="Technau U."/>
            <person name="Martindale M.Q."/>
            <person name="Rokhsar D.S."/>
        </authorList>
    </citation>
    <scope>NUCLEOTIDE SEQUENCE [LARGE SCALE GENOMIC DNA]</scope>
    <source>
        <strain evidence="11">CH2 X CH6</strain>
    </source>
</reference>
<dbReference type="GO" id="GO:0005635">
    <property type="term" value="C:nuclear envelope"/>
    <property type="evidence" value="ECO:0000318"/>
    <property type="project" value="GO_Central"/>
</dbReference>